<evidence type="ECO:0000313" key="1">
    <source>
        <dbReference type="EMBL" id="MDN4161714.1"/>
    </source>
</evidence>
<evidence type="ECO:0008006" key="3">
    <source>
        <dbReference type="Google" id="ProtNLM"/>
    </source>
</evidence>
<accession>A0ABT8EUE6</accession>
<dbReference type="RefSeq" id="WP_300960613.1">
    <property type="nucleotide sequence ID" value="NZ_JAUHJR010000003.1"/>
</dbReference>
<keyword evidence="2" id="KW-1185">Reference proteome</keyword>
<name>A0ABT8EUE6_9ACTN</name>
<proteinExistence type="predicted"/>
<comment type="caution">
    <text evidence="1">The sequence shown here is derived from an EMBL/GenBank/DDBJ whole genome shotgun (WGS) entry which is preliminary data.</text>
</comment>
<evidence type="ECO:0000313" key="2">
    <source>
        <dbReference type="Proteomes" id="UP001168537"/>
    </source>
</evidence>
<dbReference type="Proteomes" id="UP001168537">
    <property type="component" value="Unassembled WGS sequence"/>
</dbReference>
<gene>
    <name evidence="1" type="ORF">QWY29_10165</name>
</gene>
<dbReference type="EMBL" id="JAUHJR010000003">
    <property type="protein sequence ID" value="MDN4161714.1"/>
    <property type="molecule type" value="Genomic_DNA"/>
</dbReference>
<reference evidence="1" key="1">
    <citation type="submission" date="2023-06" db="EMBL/GenBank/DDBJ databases">
        <title>Draft genome sequence of Nocardioides sp. SOB72.</title>
        <authorList>
            <person name="Zhang G."/>
        </authorList>
    </citation>
    <scope>NUCLEOTIDE SEQUENCE</scope>
    <source>
        <strain evidence="1">SOB72</strain>
    </source>
</reference>
<sequence>MTTVGVHRGDDPLVTAFRSLWPEAVVAEQAGGGYALVPSARHPRLVVPVASRRAAGRSLCRFSADSSFGQVVRRVAGAAVVSATRGSVLGTRVAVRGGSVDSFARHLGDLLGQPVDFSVAVGSERVNRKPVLQVFDERGRTVAWVKLGDSEVSRADVAAEGAHLRRLASVPMTHVVAPRVLHESCWHGRVVLVLEPLVTHHAGVPRPRSTRTAPPVAAMAELARAFAEPATPLRALPWWAEQRRLTRRMSDPAWGGRVRVAMDRLERLAGGHPWPVGAWHGDWTPWNMARRGDVVHLWDWERFETGVPQGLDRLHHAVNVATARRGTSTATILRALATEVSAVDRVLAGAYLVAVTNRYLLLAATERGADIRDRGLCTLAALEEVSA</sequence>
<protein>
    <recommendedName>
        <fullName evidence="3">Aminoglycoside phosphotransferase domain-containing protein</fullName>
    </recommendedName>
</protein>
<dbReference type="InterPro" id="IPR011009">
    <property type="entry name" value="Kinase-like_dom_sf"/>
</dbReference>
<dbReference type="SUPFAM" id="SSF56112">
    <property type="entry name" value="Protein kinase-like (PK-like)"/>
    <property type="match status" value="1"/>
</dbReference>
<organism evidence="1 2">
    <name type="scientific">Nocardioides abyssi</name>
    <dbReference type="NCBI Taxonomy" id="3058370"/>
    <lineage>
        <taxon>Bacteria</taxon>
        <taxon>Bacillati</taxon>
        <taxon>Actinomycetota</taxon>
        <taxon>Actinomycetes</taxon>
        <taxon>Propionibacteriales</taxon>
        <taxon>Nocardioidaceae</taxon>
        <taxon>Nocardioides</taxon>
    </lineage>
</organism>